<proteinExistence type="predicted"/>
<comment type="caution">
    <text evidence="2">The sequence shown here is derived from an EMBL/GenBank/DDBJ whole genome shotgun (WGS) entry which is preliminary data.</text>
</comment>
<gene>
    <name evidence="2" type="ORF">GUJ93_ZPchr0006g42839</name>
</gene>
<feature type="region of interest" description="Disordered" evidence="1">
    <location>
        <begin position="1"/>
        <end position="70"/>
    </location>
</feature>
<keyword evidence="3" id="KW-1185">Reference proteome</keyword>
<evidence type="ECO:0000313" key="2">
    <source>
        <dbReference type="EMBL" id="KAG8076898.1"/>
    </source>
</evidence>
<evidence type="ECO:0000313" key="3">
    <source>
        <dbReference type="Proteomes" id="UP000729402"/>
    </source>
</evidence>
<evidence type="ECO:0000256" key="1">
    <source>
        <dbReference type="SAM" id="MobiDB-lite"/>
    </source>
</evidence>
<sequence>MAARGSDLGGAGLRPRRRGAPTSAARGFDLGGAGLRPRRRGAPTSAEGGAGLGEQRCGALWSPGSRGAAL</sequence>
<reference evidence="2" key="2">
    <citation type="submission" date="2021-02" db="EMBL/GenBank/DDBJ databases">
        <authorList>
            <person name="Kimball J.A."/>
            <person name="Haas M.W."/>
            <person name="Macchietto M."/>
            <person name="Kono T."/>
            <person name="Duquette J."/>
            <person name="Shao M."/>
        </authorList>
    </citation>
    <scope>NUCLEOTIDE SEQUENCE</scope>
    <source>
        <tissue evidence="2">Fresh leaf tissue</tissue>
    </source>
</reference>
<dbReference type="EMBL" id="JAAALK010000283">
    <property type="protein sequence ID" value="KAG8076898.1"/>
    <property type="molecule type" value="Genomic_DNA"/>
</dbReference>
<organism evidence="2 3">
    <name type="scientific">Zizania palustris</name>
    <name type="common">Northern wild rice</name>
    <dbReference type="NCBI Taxonomy" id="103762"/>
    <lineage>
        <taxon>Eukaryota</taxon>
        <taxon>Viridiplantae</taxon>
        <taxon>Streptophyta</taxon>
        <taxon>Embryophyta</taxon>
        <taxon>Tracheophyta</taxon>
        <taxon>Spermatophyta</taxon>
        <taxon>Magnoliopsida</taxon>
        <taxon>Liliopsida</taxon>
        <taxon>Poales</taxon>
        <taxon>Poaceae</taxon>
        <taxon>BOP clade</taxon>
        <taxon>Oryzoideae</taxon>
        <taxon>Oryzeae</taxon>
        <taxon>Zizaniinae</taxon>
        <taxon>Zizania</taxon>
    </lineage>
</organism>
<dbReference type="AlphaFoldDB" id="A0A8J5TAY8"/>
<dbReference type="Proteomes" id="UP000729402">
    <property type="component" value="Unassembled WGS sequence"/>
</dbReference>
<protein>
    <submittedName>
        <fullName evidence="2">Uncharacterized protein</fullName>
    </submittedName>
</protein>
<reference evidence="2" key="1">
    <citation type="journal article" date="2021" name="bioRxiv">
        <title>Whole Genome Assembly and Annotation of Northern Wild Rice, Zizania palustris L., Supports a Whole Genome Duplication in the Zizania Genus.</title>
        <authorList>
            <person name="Haas M."/>
            <person name="Kono T."/>
            <person name="Macchietto M."/>
            <person name="Millas R."/>
            <person name="McGilp L."/>
            <person name="Shao M."/>
            <person name="Duquette J."/>
            <person name="Hirsch C.N."/>
            <person name="Kimball J."/>
        </authorList>
    </citation>
    <scope>NUCLEOTIDE SEQUENCE</scope>
    <source>
        <tissue evidence="2">Fresh leaf tissue</tissue>
    </source>
</reference>
<accession>A0A8J5TAY8</accession>
<name>A0A8J5TAY8_ZIZPA</name>